<dbReference type="EMBL" id="BAFN01000001">
    <property type="protein sequence ID" value="GAN33051.1"/>
    <property type="molecule type" value="Genomic_DNA"/>
</dbReference>
<evidence type="ECO:0000313" key="3">
    <source>
        <dbReference type="Proteomes" id="UP000032309"/>
    </source>
</evidence>
<evidence type="ECO:0000313" key="2">
    <source>
        <dbReference type="EMBL" id="GAN33051.1"/>
    </source>
</evidence>
<keyword evidence="1" id="KW-0812">Transmembrane</keyword>
<keyword evidence="1" id="KW-1133">Transmembrane helix</keyword>
<organism evidence="2 3">
    <name type="scientific">Candidatus Brocadia sinica JPN1</name>
    <dbReference type="NCBI Taxonomy" id="1197129"/>
    <lineage>
        <taxon>Bacteria</taxon>
        <taxon>Pseudomonadati</taxon>
        <taxon>Planctomycetota</taxon>
        <taxon>Candidatus Brocadiia</taxon>
        <taxon>Candidatus Brocadiales</taxon>
        <taxon>Candidatus Brocadiaceae</taxon>
        <taxon>Candidatus Brocadia</taxon>
    </lineage>
</organism>
<sequence>MANVKKNDVLTLKIRELKEKTREKVKERLLKEFEEEKRRGLYPWEGIWLSPQDIRKVQETMKKRDKVIFIEIILLFFIFGFFSYVLYRLMKIFLLP</sequence>
<dbReference type="Proteomes" id="UP000032309">
    <property type="component" value="Unassembled WGS sequence"/>
</dbReference>
<gene>
    <name evidence="2" type="ORF">BROSI_A1568</name>
</gene>
<evidence type="ECO:0000256" key="1">
    <source>
        <dbReference type="SAM" id="Phobius"/>
    </source>
</evidence>
<proteinExistence type="predicted"/>
<name>A0ABQ0JWI4_9BACT</name>
<protein>
    <submittedName>
        <fullName evidence="2">Uncharacterized protein</fullName>
    </submittedName>
</protein>
<keyword evidence="1" id="KW-0472">Membrane</keyword>
<feature type="transmembrane region" description="Helical" evidence="1">
    <location>
        <begin position="67"/>
        <end position="87"/>
    </location>
</feature>
<keyword evidence="3" id="KW-1185">Reference proteome</keyword>
<comment type="caution">
    <text evidence="2">The sequence shown here is derived from an EMBL/GenBank/DDBJ whole genome shotgun (WGS) entry which is preliminary data.</text>
</comment>
<accession>A0ABQ0JWI4</accession>
<reference evidence="3" key="1">
    <citation type="journal article" date="2015" name="Genome Announc.">
        <title>Draft Genome Sequence of an Anaerobic Ammonium-Oxidizing Bacterium, "Candidatus Brocadia sinica".</title>
        <authorList>
            <person name="Oshiki M."/>
            <person name="Shinyako-Hata K."/>
            <person name="Satoh H."/>
            <person name="Okabe S."/>
        </authorList>
    </citation>
    <scope>NUCLEOTIDE SEQUENCE [LARGE SCALE GENOMIC DNA]</scope>
    <source>
        <strain evidence="3">JPN1</strain>
    </source>
</reference>